<dbReference type="InterPro" id="IPR003661">
    <property type="entry name" value="HisK_dim/P_dom"/>
</dbReference>
<evidence type="ECO:0000256" key="3">
    <source>
        <dbReference type="ARBA" id="ARBA00022553"/>
    </source>
</evidence>
<dbReference type="SMART" id="SM00388">
    <property type="entry name" value="HisKA"/>
    <property type="match status" value="1"/>
</dbReference>
<dbReference type="AlphaFoldDB" id="A0A9W6IIM2"/>
<keyword evidence="5" id="KW-0418">Kinase</keyword>
<comment type="caution">
    <text evidence="8">The sequence shown here is derived from an EMBL/GenBank/DDBJ whole genome shotgun (WGS) entry which is preliminary data.</text>
</comment>
<dbReference type="GO" id="GO:0007234">
    <property type="term" value="P:osmosensory signaling via phosphorelay pathway"/>
    <property type="evidence" value="ECO:0007669"/>
    <property type="project" value="TreeGrafter"/>
</dbReference>
<protein>
    <recommendedName>
        <fullName evidence="2">histidine kinase</fullName>
        <ecNumber evidence="2">2.7.13.3</ecNumber>
    </recommendedName>
</protein>
<dbReference type="Pfam" id="PF00512">
    <property type="entry name" value="HisKA"/>
    <property type="match status" value="1"/>
</dbReference>
<evidence type="ECO:0000313" key="9">
    <source>
        <dbReference type="Proteomes" id="UP001143486"/>
    </source>
</evidence>
<dbReference type="PRINTS" id="PR00344">
    <property type="entry name" value="BCTRLSENSOR"/>
</dbReference>
<gene>
    <name evidence="8" type="ORF">GCM10017621_05390</name>
</gene>
<reference evidence="8" key="1">
    <citation type="journal article" date="2014" name="Int. J. Syst. Evol. Microbiol.">
        <title>Complete genome sequence of Corynebacterium casei LMG S-19264T (=DSM 44701T), isolated from a smear-ripened cheese.</title>
        <authorList>
            <consortium name="US DOE Joint Genome Institute (JGI-PGF)"/>
            <person name="Walter F."/>
            <person name="Albersmeier A."/>
            <person name="Kalinowski J."/>
            <person name="Ruckert C."/>
        </authorList>
    </citation>
    <scope>NUCLEOTIDE SEQUENCE</scope>
    <source>
        <strain evidence="8">VKM B-1513</strain>
    </source>
</reference>
<reference evidence="8" key="2">
    <citation type="submission" date="2023-01" db="EMBL/GenBank/DDBJ databases">
        <authorList>
            <person name="Sun Q."/>
            <person name="Evtushenko L."/>
        </authorList>
    </citation>
    <scope>NUCLEOTIDE SEQUENCE</scope>
    <source>
        <strain evidence="8">VKM B-1513</strain>
    </source>
</reference>
<dbReference type="Proteomes" id="UP001143486">
    <property type="component" value="Unassembled WGS sequence"/>
</dbReference>
<sequence length="558" mass="60676">MNLTRPDISSSTQSGGARYETLSGLLEAYRTPVAIILFGVIVSLSLFFATLLGHSRAKEREFRNHAAARIAEIQTGFTAIEAELTELAHAAGAGLAPQTVIGIFGVADGEVATPPVRDLGLVSRDAALHAIDAGTARQVQRAVAYMLERGPAPQTPVLLPLPAAAPGEVPFVLIAPLPAGPYAYAYVTSDFDALVQPTELRSDPAWVISSLYDGSPQFALARNANLRARTTPAMMGVISVLDTAPYALHWSGEAPFDVVDIAIVPRRSYLLQFGPLPWLVLAFCLFATAAIGALALKDARRTAEIRRQVDLKTAELRRSQAVIEAKNEELARFAAHASHDLQAPLRAMKGMSSLLVERQIDLDDRSQQMLQRINRGADRAQRLVQDLLSYTKADMAQVNAETIPPETLRSEIDELLAATVEECGGRLRWQIDAPVEADRFLLTRALQNLISNAIKYRADRPLRIDVSTRTDADGSTICVSDNGMGIEPKHFERIFRVFERLHGADEIEGSGIGLALCKRVADLHGGRIWVESEPGVGSHFFLHIPSVQAPRAAISNDR</sequence>
<proteinExistence type="predicted"/>
<evidence type="ECO:0000256" key="6">
    <source>
        <dbReference type="SAM" id="Phobius"/>
    </source>
</evidence>
<feature type="transmembrane region" description="Helical" evidence="6">
    <location>
        <begin position="33"/>
        <end position="53"/>
    </location>
</feature>
<keyword evidence="9" id="KW-1185">Reference proteome</keyword>
<dbReference type="GO" id="GO:0030295">
    <property type="term" value="F:protein kinase activator activity"/>
    <property type="evidence" value="ECO:0007669"/>
    <property type="project" value="TreeGrafter"/>
</dbReference>
<dbReference type="GO" id="GO:0000155">
    <property type="term" value="F:phosphorelay sensor kinase activity"/>
    <property type="evidence" value="ECO:0007669"/>
    <property type="project" value="InterPro"/>
</dbReference>
<keyword evidence="6" id="KW-1133">Transmembrane helix</keyword>
<evidence type="ECO:0000259" key="7">
    <source>
        <dbReference type="PROSITE" id="PS50109"/>
    </source>
</evidence>
<dbReference type="PANTHER" id="PTHR42878:SF15">
    <property type="entry name" value="BACTERIOPHYTOCHROME"/>
    <property type="match status" value="1"/>
</dbReference>
<dbReference type="Gene3D" id="3.30.565.10">
    <property type="entry name" value="Histidine kinase-like ATPase, C-terminal domain"/>
    <property type="match status" value="1"/>
</dbReference>
<keyword evidence="6" id="KW-0812">Transmembrane</keyword>
<dbReference type="EC" id="2.7.13.3" evidence="2"/>
<keyword evidence="3" id="KW-0597">Phosphoprotein</keyword>
<dbReference type="FunFam" id="3.30.565.10:FF:000006">
    <property type="entry name" value="Sensor histidine kinase WalK"/>
    <property type="match status" value="1"/>
</dbReference>
<dbReference type="InterPro" id="IPR036097">
    <property type="entry name" value="HisK_dim/P_sf"/>
</dbReference>
<dbReference type="Pfam" id="PF02518">
    <property type="entry name" value="HATPase_c"/>
    <property type="match status" value="1"/>
</dbReference>
<dbReference type="RefSeq" id="WP_271185424.1">
    <property type="nucleotide sequence ID" value="NZ_BSFE01000001.1"/>
</dbReference>
<dbReference type="EMBL" id="BSFE01000001">
    <property type="protein sequence ID" value="GLK51031.1"/>
    <property type="molecule type" value="Genomic_DNA"/>
</dbReference>
<name>A0A9W6IIM2_9PROT</name>
<dbReference type="CDD" id="cd00082">
    <property type="entry name" value="HisKA"/>
    <property type="match status" value="1"/>
</dbReference>
<keyword evidence="6" id="KW-0472">Membrane</keyword>
<evidence type="ECO:0000256" key="5">
    <source>
        <dbReference type="ARBA" id="ARBA00022777"/>
    </source>
</evidence>
<keyword evidence="4" id="KW-0808">Transferase</keyword>
<accession>A0A9W6IIM2</accession>
<dbReference type="SUPFAM" id="SSF47384">
    <property type="entry name" value="Homodimeric domain of signal transducing histidine kinase"/>
    <property type="match status" value="1"/>
</dbReference>
<evidence type="ECO:0000256" key="4">
    <source>
        <dbReference type="ARBA" id="ARBA00022679"/>
    </source>
</evidence>
<dbReference type="Gene3D" id="1.10.287.130">
    <property type="match status" value="1"/>
</dbReference>
<dbReference type="InterPro" id="IPR036890">
    <property type="entry name" value="HATPase_C_sf"/>
</dbReference>
<dbReference type="PANTHER" id="PTHR42878">
    <property type="entry name" value="TWO-COMPONENT HISTIDINE KINASE"/>
    <property type="match status" value="1"/>
</dbReference>
<dbReference type="PROSITE" id="PS50109">
    <property type="entry name" value="HIS_KIN"/>
    <property type="match status" value="1"/>
</dbReference>
<dbReference type="SUPFAM" id="SSF55874">
    <property type="entry name" value="ATPase domain of HSP90 chaperone/DNA topoisomerase II/histidine kinase"/>
    <property type="match status" value="1"/>
</dbReference>
<evidence type="ECO:0000256" key="1">
    <source>
        <dbReference type="ARBA" id="ARBA00000085"/>
    </source>
</evidence>
<organism evidence="8 9">
    <name type="scientific">Maricaulis virginensis</name>
    <dbReference type="NCBI Taxonomy" id="144022"/>
    <lineage>
        <taxon>Bacteria</taxon>
        <taxon>Pseudomonadati</taxon>
        <taxon>Pseudomonadota</taxon>
        <taxon>Alphaproteobacteria</taxon>
        <taxon>Maricaulales</taxon>
        <taxon>Maricaulaceae</taxon>
        <taxon>Maricaulis</taxon>
    </lineage>
</organism>
<dbReference type="SMART" id="SM00387">
    <property type="entry name" value="HATPase_c"/>
    <property type="match status" value="1"/>
</dbReference>
<feature type="transmembrane region" description="Helical" evidence="6">
    <location>
        <begin position="276"/>
        <end position="296"/>
    </location>
</feature>
<dbReference type="InterPro" id="IPR050351">
    <property type="entry name" value="BphY/WalK/GraS-like"/>
</dbReference>
<dbReference type="InterPro" id="IPR003594">
    <property type="entry name" value="HATPase_dom"/>
</dbReference>
<dbReference type="InterPro" id="IPR005467">
    <property type="entry name" value="His_kinase_dom"/>
</dbReference>
<dbReference type="InterPro" id="IPR004358">
    <property type="entry name" value="Sig_transdc_His_kin-like_C"/>
</dbReference>
<comment type="catalytic activity">
    <reaction evidence="1">
        <text>ATP + protein L-histidine = ADP + protein N-phospho-L-histidine.</text>
        <dbReference type="EC" id="2.7.13.3"/>
    </reaction>
</comment>
<evidence type="ECO:0000313" key="8">
    <source>
        <dbReference type="EMBL" id="GLK51031.1"/>
    </source>
</evidence>
<feature type="domain" description="Histidine kinase" evidence="7">
    <location>
        <begin position="336"/>
        <end position="548"/>
    </location>
</feature>
<dbReference type="GO" id="GO:0000156">
    <property type="term" value="F:phosphorelay response regulator activity"/>
    <property type="evidence" value="ECO:0007669"/>
    <property type="project" value="TreeGrafter"/>
</dbReference>
<evidence type="ECO:0000256" key="2">
    <source>
        <dbReference type="ARBA" id="ARBA00012438"/>
    </source>
</evidence>